<protein>
    <recommendedName>
        <fullName evidence="10">Beta-ketoacyl-[acyl-carrier-protein] synthase III</fullName>
        <shortName evidence="10">Beta-ketoacyl-ACP synthase III</shortName>
        <shortName evidence="10">KAS III</shortName>
        <ecNumber evidence="10">2.3.1.180</ecNumber>
    </recommendedName>
    <alternativeName>
        <fullName evidence="10">3-oxoacyl-[acyl-carrier-protein] synthase 3</fullName>
    </alternativeName>
    <alternativeName>
        <fullName evidence="10">3-oxoacyl-[acyl-carrier-protein] synthase III</fullName>
    </alternativeName>
</protein>
<dbReference type="AlphaFoldDB" id="A0A517U5H0"/>
<keyword evidence="7 10" id="KW-0275">Fatty acid biosynthesis</keyword>
<dbReference type="GO" id="GO:0033818">
    <property type="term" value="F:beta-ketoacyl-acyl-carrier-protein synthase III activity"/>
    <property type="evidence" value="ECO:0007669"/>
    <property type="project" value="UniProtKB-UniRule"/>
</dbReference>
<evidence type="ECO:0000313" key="14">
    <source>
        <dbReference type="Proteomes" id="UP000317909"/>
    </source>
</evidence>
<evidence type="ECO:0000256" key="6">
    <source>
        <dbReference type="ARBA" id="ARBA00023098"/>
    </source>
</evidence>
<comment type="catalytic activity">
    <reaction evidence="10">
        <text>malonyl-[ACP] + acetyl-CoA + H(+) = 3-oxobutanoyl-[ACP] + CO2 + CoA</text>
        <dbReference type="Rhea" id="RHEA:12080"/>
        <dbReference type="Rhea" id="RHEA-COMP:9623"/>
        <dbReference type="Rhea" id="RHEA-COMP:9625"/>
        <dbReference type="ChEBI" id="CHEBI:15378"/>
        <dbReference type="ChEBI" id="CHEBI:16526"/>
        <dbReference type="ChEBI" id="CHEBI:57287"/>
        <dbReference type="ChEBI" id="CHEBI:57288"/>
        <dbReference type="ChEBI" id="CHEBI:78449"/>
        <dbReference type="ChEBI" id="CHEBI:78450"/>
        <dbReference type="EC" id="2.3.1.180"/>
    </reaction>
</comment>
<organism evidence="13 14">
    <name type="scientific">Lacipirellula limnantheis</name>
    <dbReference type="NCBI Taxonomy" id="2528024"/>
    <lineage>
        <taxon>Bacteria</taxon>
        <taxon>Pseudomonadati</taxon>
        <taxon>Planctomycetota</taxon>
        <taxon>Planctomycetia</taxon>
        <taxon>Pirellulales</taxon>
        <taxon>Lacipirellulaceae</taxon>
        <taxon>Lacipirellula</taxon>
    </lineage>
</organism>
<feature type="active site" evidence="10">
    <location>
        <position position="265"/>
    </location>
</feature>
<comment type="domain">
    <text evidence="10">The last Arg residue of the ACP-binding site is essential for the weak association between ACP/AcpP and FabH.</text>
</comment>
<evidence type="ECO:0000256" key="7">
    <source>
        <dbReference type="ARBA" id="ARBA00023160"/>
    </source>
</evidence>
<evidence type="ECO:0000313" key="13">
    <source>
        <dbReference type="EMBL" id="QDT75885.1"/>
    </source>
</evidence>
<dbReference type="OrthoDB" id="9815506at2"/>
<evidence type="ECO:0000259" key="12">
    <source>
        <dbReference type="Pfam" id="PF08545"/>
    </source>
</evidence>
<evidence type="ECO:0000256" key="4">
    <source>
        <dbReference type="ARBA" id="ARBA00022679"/>
    </source>
</evidence>
<keyword evidence="4 10" id="KW-0808">Transferase</keyword>
<feature type="active site" evidence="10">
    <location>
        <position position="126"/>
    </location>
</feature>
<evidence type="ECO:0000256" key="5">
    <source>
        <dbReference type="ARBA" id="ARBA00022832"/>
    </source>
</evidence>
<name>A0A517U5H0_9BACT</name>
<dbReference type="CDD" id="cd00830">
    <property type="entry name" value="KAS_III"/>
    <property type="match status" value="1"/>
</dbReference>
<dbReference type="EMBL" id="CP036339">
    <property type="protein sequence ID" value="QDT75885.1"/>
    <property type="molecule type" value="Genomic_DNA"/>
</dbReference>
<evidence type="ECO:0000256" key="3">
    <source>
        <dbReference type="ARBA" id="ARBA00022516"/>
    </source>
</evidence>
<dbReference type="GO" id="GO:0005737">
    <property type="term" value="C:cytoplasm"/>
    <property type="evidence" value="ECO:0007669"/>
    <property type="project" value="UniProtKB-SubCell"/>
</dbReference>
<dbReference type="PANTHER" id="PTHR34069">
    <property type="entry name" value="3-OXOACYL-[ACYL-CARRIER-PROTEIN] SYNTHASE 3"/>
    <property type="match status" value="1"/>
</dbReference>
<feature type="domain" description="Beta-ketoacyl-[acyl-carrier-protein] synthase III N-terminal" evidence="12">
    <location>
        <begin position="120"/>
        <end position="198"/>
    </location>
</feature>
<dbReference type="RefSeq" id="WP_145435655.1">
    <property type="nucleotide sequence ID" value="NZ_CP036339.1"/>
</dbReference>
<dbReference type="GO" id="GO:0044550">
    <property type="term" value="P:secondary metabolite biosynthetic process"/>
    <property type="evidence" value="ECO:0007669"/>
    <property type="project" value="TreeGrafter"/>
</dbReference>
<dbReference type="Pfam" id="PF08541">
    <property type="entry name" value="ACP_syn_III_C"/>
    <property type="match status" value="1"/>
</dbReference>
<dbReference type="InterPro" id="IPR013751">
    <property type="entry name" value="ACP_syn_III_N"/>
</dbReference>
<dbReference type="UniPathway" id="UPA00094"/>
<comment type="function">
    <text evidence="10">Catalyzes the condensation reaction of fatty acid synthesis by the addition to an acyl acceptor of two carbons from malonyl-ACP. Catalyzes the first condensation reaction which initiates fatty acid synthesis and may therefore play a role in governing the total rate of fatty acid production. Possesses both acetoacetyl-ACP synthase and acetyl transacylase activities. Its substrate specificity determines the biosynthesis of branched-chain and/or straight-chain of fatty acids.</text>
</comment>
<keyword evidence="14" id="KW-1185">Reference proteome</keyword>
<evidence type="ECO:0000256" key="9">
    <source>
        <dbReference type="ARBA" id="ARBA00023315"/>
    </source>
</evidence>
<dbReference type="InterPro" id="IPR016039">
    <property type="entry name" value="Thiolase-like"/>
</dbReference>
<comment type="subunit">
    <text evidence="10">Homodimer.</text>
</comment>
<dbReference type="KEGG" id="llh:I41_51290"/>
<gene>
    <name evidence="13" type="primary">fabH_2</name>
    <name evidence="10" type="synonym">fabH</name>
    <name evidence="13" type="ORF">I41_51290</name>
</gene>
<evidence type="ECO:0000256" key="8">
    <source>
        <dbReference type="ARBA" id="ARBA00023268"/>
    </source>
</evidence>
<feature type="active site" evidence="10">
    <location>
        <position position="295"/>
    </location>
</feature>
<dbReference type="Pfam" id="PF08545">
    <property type="entry name" value="ACP_syn_III"/>
    <property type="match status" value="1"/>
</dbReference>
<keyword evidence="3 10" id="KW-0444">Lipid biosynthesis</keyword>
<keyword evidence="5 10" id="KW-0276">Fatty acid metabolism</keyword>
<feature type="region of interest" description="ACP-binding" evidence="10">
    <location>
        <begin position="266"/>
        <end position="270"/>
    </location>
</feature>
<evidence type="ECO:0000256" key="1">
    <source>
        <dbReference type="ARBA" id="ARBA00008642"/>
    </source>
</evidence>
<comment type="pathway">
    <text evidence="10">Lipid metabolism; fatty acid biosynthesis.</text>
</comment>
<dbReference type="NCBIfam" id="TIGR00747">
    <property type="entry name" value="fabH"/>
    <property type="match status" value="1"/>
</dbReference>
<evidence type="ECO:0000256" key="2">
    <source>
        <dbReference type="ARBA" id="ARBA00022490"/>
    </source>
</evidence>
<dbReference type="EC" id="2.3.1.180" evidence="10"/>
<keyword evidence="8 10" id="KW-0511">Multifunctional enzyme</keyword>
<proteinExistence type="inferred from homology"/>
<feature type="domain" description="Beta-ketoacyl-[acyl-carrier-protein] synthase III C-terminal" evidence="11">
    <location>
        <begin position="249"/>
        <end position="338"/>
    </location>
</feature>
<keyword evidence="9 10" id="KW-0012">Acyltransferase</keyword>
<dbReference type="NCBIfam" id="NF006829">
    <property type="entry name" value="PRK09352.1"/>
    <property type="match status" value="1"/>
</dbReference>
<evidence type="ECO:0000256" key="10">
    <source>
        <dbReference type="HAMAP-Rule" id="MF_01815"/>
    </source>
</evidence>
<dbReference type="Gene3D" id="3.40.47.10">
    <property type="match status" value="1"/>
</dbReference>
<reference evidence="13 14" key="1">
    <citation type="submission" date="2019-02" db="EMBL/GenBank/DDBJ databases">
        <title>Deep-cultivation of Planctomycetes and their phenomic and genomic characterization uncovers novel biology.</title>
        <authorList>
            <person name="Wiegand S."/>
            <person name="Jogler M."/>
            <person name="Boedeker C."/>
            <person name="Pinto D."/>
            <person name="Vollmers J."/>
            <person name="Rivas-Marin E."/>
            <person name="Kohn T."/>
            <person name="Peeters S.H."/>
            <person name="Heuer A."/>
            <person name="Rast P."/>
            <person name="Oberbeckmann S."/>
            <person name="Bunk B."/>
            <person name="Jeske O."/>
            <person name="Meyerdierks A."/>
            <person name="Storesund J.E."/>
            <person name="Kallscheuer N."/>
            <person name="Luecker S."/>
            <person name="Lage O.M."/>
            <person name="Pohl T."/>
            <person name="Merkel B.J."/>
            <person name="Hornburger P."/>
            <person name="Mueller R.-W."/>
            <person name="Bruemmer F."/>
            <person name="Labrenz M."/>
            <person name="Spormann A.M."/>
            <person name="Op den Camp H."/>
            <person name="Overmann J."/>
            <person name="Amann R."/>
            <person name="Jetten M.S.M."/>
            <person name="Mascher T."/>
            <person name="Medema M.H."/>
            <person name="Devos D.P."/>
            <person name="Kaster A.-K."/>
            <person name="Ovreas L."/>
            <person name="Rohde M."/>
            <person name="Galperin M.Y."/>
            <person name="Jogler C."/>
        </authorList>
    </citation>
    <scope>NUCLEOTIDE SEQUENCE [LARGE SCALE GENOMIC DNA]</scope>
    <source>
        <strain evidence="13 14">I41</strain>
    </source>
</reference>
<comment type="subcellular location">
    <subcellularLocation>
        <location evidence="10">Cytoplasm</location>
    </subcellularLocation>
</comment>
<dbReference type="GO" id="GO:0004315">
    <property type="term" value="F:3-oxoacyl-[acyl-carrier-protein] synthase activity"/>
    <property type="evidence" value="ECO:0007669"/>
    <property type="project" value="InterPro"/>
</dbReference>
<evidence type="ECO:0000259" key="11">
    <source>
        <dbReference type="Pfam" id="PF08541"/>
    </source>
</evidence>
<dbReference type="Proteomes" id="UP000317909">
    <property type="component" value="Chromosome"/>
</dbReference>
<dbReference type="GO" id="GO:0006633">
    <property type="term" value="P:fatty acid biosynthetic process"/>
    <property type="evidence" value="ECO:0007669"/>
    <property type="project" value="UniProtKB-UniRule"/>
</dbReference>
<keyword evidence="2 10" id="KW-0963">Cytoplasm</keyword>
<dbReference type="InterPro" id="IPR004655">
    <property type="entry name" value="FabH"/>
</dbReference>
<dbReference type="SUPFAM" id="SSF53901">
    <property type="entry name" value="Thiolase-like"/>
    <property type="match status" value="1"/>
</dbReference>
<sequence>MSDSFSAVGGAPVRTLSGVQILATGSFVPDNVVTNADLSSLGCDPEWILQRTGIRERRHAPPEMTTSDMAVAAAERCLEAAKIDRSEIDLLVLGTMTPDRLLPATATRVQTRLGLQCGAIDVNAACAGFTYALTTAMQFVATGCSKKALVIGADANSRAIDPTDVKTYPLFGDGAGAVLLSAGSPEQGALAYTIGADGSGMELLHRPVGGAESPYQIGVEPNSWLLKMDGRPVFKWAVRLVEETTRQVLEASGLSTEQIDCWLFHQANVRILDAAVEALEIDRERVVMHMDRYGNTSAGSIPIALDETVRAGGIRRGDHLLMSGFGAGLAWGTIVWRW</sequence>
<dbReference type="HAMAP" id="MF_01815">
    <property type="entry name" value="FabH"/>
    <property type="match status" value="1"/>
</dbReference>
<keyword evidence="6 10" id="KW-0443">Lipid metabolism</keyword>
<accession>A0A517U5H0</accession>
<dbReference type="InterPro" id="IPR013747">
    <property type="entry name" value="ACP_syn_III_C"/>
</dbReference>
<dbReference type="PANTHER" id="PTHR34069:SF2">
    <property type="entry name" value="BETA-KETOACYL-[ACYL-CARRIER-PROTEIN] SYNTHASE III"/>
    <property type="match status" value="1"/>
</dbReference>
<comment type="similarity">
    <text evidence="1 10">Belongs to the thiolase-like superfamily. FabH family.</text>
</comment>